<dbReference type="Proteomes" id="UP000010445">
    <property type="component" value="Unassembled WGS sequence"/>
</dbReference>
<evidence type="ECO:0000256" key="1">
    <source>
        <dbReference type="SAM" id="MobiDB-lite"/>
    </source>
</evidence>
<evidence type="ECO:0000313" key="4">
    <source>
        <dbReference type="Proteomes" id="UP000010445"/>
    </source>
</evidence>
<dbReference type="EMBL" id="AMEM01000030">
    <property type="protein sequence ID" value="EKX89010.1"/>
    <property type="molecule type" value="Genomic_DNA"/>
</dbReference>
<proteinExistence type="predicted"/>
<dbReference type="Pfam" id="PF13529">
    <property type="entry name" value="Peptidase_C39_2"/>
    <property type="match status" value="1"/>
</dbReference>
<dbReference type="RefSeq" id="WP_006061444.1">
    <property type="nucleotide sequence ID" value="NZ_KB290820.1"/>
</dbReference>
<keyword evidence="4" id="KW-1185">Reference proteome</keyword>
<evidence type="ECO:0000259" key="2">
    <source>
        <dbReference type="Pfam" id="PF13529"/>
    </source>
</evidence>
<dbReference type="STRING" id="1035195.HMPREF9997_02015"/>
<dbReference type="InterPro" id="IPR039564">
    <property type="entry name" value="Peptidase_C39-like"/>
</dbReference>
<evidence type="ECO:0000313" key="3">
    <source>
        <dbReference type="EMBL" id="EKX89010.1"/>
    </source>
</evidence>
<dbReference type="PATRIC" id="fig|1035195.3.peg.1811"/>
<feature type="domain" description="Peptidase C39-like" evidence="2">
    <location>
        <begin position="182"/>
        <end position="309"/>
    </location>
</feature>
<sequence>MTSMDGYDDHSMFDELNSLIDPSDLGDDSFNESFDDMGHDHPFADPFVDPIADDPAVNIPDDGLPVVPDLHDHPIDPTTHDPAVQDPTVQDPAVADPNMVDPDTVDIDDADPGHADPAPAPEVHDPTTHDPTTHDPVIDAPAPDPVPESDPSLDVPAPGEEPALDDDGVYGNSYEWNSDWFYQQVDGYCGPTSVAIIANEFSDAGITDPQVMVDQAYNMGLTQDISEGLYMEDIQTLLDASGVPCETVTSSMDDLAARLDAGCGVIAAVDSGELWGDSADAAGEDNMPDHALVVTEIDTNTGMVTLEDPGNPDGNGTQVPISQFEDAWADSGFQMVATTEGDPDLGGTSDNPQLAFVNVTGSDVIQ</sequence>
<feature type="compositionally biased region" description="Basic and acidic residues" evidence="1">
    <location>
        <begin position="122"/>
        <end position="137"/>
    </location>
</feature>
<accession>L1MDA4</accession>
<feature type="region of interest" description="Disordered" evidence="1">
    <location>
        <begin position="1"/>
        <end position="170"/>
    </location>
</feature>
<organism evidence="3 4">
    <name type="scientific">Corynebacterium durum F0235</name>
    <dbReference type="NCBI Taxonomy" id="1035195"/>
    <lineage>
        <taxon>Bacteria</taxon>
        <taxon>Bacillati</taxon>
        <taxon>Actinomycetota</taxon>
        <taxon>Actinomycetes</taxon>
        <taxon>Mycobacteriales</taxon>
        <taxon>Corynebacteriaceae</taxon>
        <taxon>Corynebacterium</taxon>
    </lineage>
</organism>
<dbReference type="eggNOG" id="COG3271">
    <property type="taxonomic scope" value="Bacteria"/>
</dbReference>
<reference evidence="3 4" key="1">
    <citation type="submission" date="2012-05" db="EMBL/GenBank/DDBJ databases">
        <authorList>
            <person name="Weinstock G."/>
            <person name="Sodergren E."/>
            <person name="Lobos E.A."/>
            <person name="Fulton L."/>
            <person name="Fulton R."/>
            <person name="Courtney L."/>
            <person name="Fronick C."/>
            <person name="O'Laughlin M."/>
            <person name="Godfrey J."/>
            <person name="Wilson R.M."/>
            <person name="Miner T."/>
            <person name="Farmer C."/>
            <person name="Delehaunty K."/>
            <person name="Cordes M."/>
            <person name="Minx P."/>
            <person name="Tomlinson C."/>
            <person name="Chen J."/>
            <person name="Wollam A."/>
            <person name="Pepin K.H."/>
            <person name="Bhonagiri V."/>
            <person name="Zhang X."/>
            <person name="Suruliraj S."/>
            <person name="Warren W."/>
            <person name="Mitreva M."/>
            <person name="Mardis E.R."/>
            <person name="Wilson R.K."/>
        </authorList>
    </citation>
    <scope>NUCLEOTIDE SEQUENCE [LARGE SCALE GENOMIC DNA]</scope>
    <source>
        <strain evidence="3 4">F0235</strain>
    </source>
</reference>
<dbReference type="HOGENOM" id="CLU_755890_0_0_11"/>
<feature type="compositionally biased region" description="Basic and acidic residues" evidence="1">
    <location>
        <begin position="69"/>
        <end position="79"/>
    </location>
</feature>
<comment type="caution">
    <text evidence="3">The sequence shown here is derived from an EMBL/GenBank/DDBJ whole genome shotgun (WGS) entry which is preliminary data.</text>
</comment>
<protein>
    <recommendedName>
        <fullName evidence="2">Peptidase C39-like domain-containing protein</fullName>
    </recommendedName>
</protein>
<gene>
    <name evidence="3" type="ORF">HMPREF9997_02015</name>
</gene>
<dbReference type="OrthoDB" id="461196at2"/>
<dbReference type="AlphaFoldDB" id="L1MDA4"/>
<name>L1MDA4_9CORY</name>
<dbReference type="Gene3D" id="3.90.70.10">
    <property type="entry name" value="Cysteine proteinases"/>
    <property type="match status" value="1"/>
</dbReference>
<feature type="compositionally biased region" description="Acidic residues" evidence="1">
    <location>
        <begin position="24"/>
        <end position="35"/>
    </location>
</feature>